<proteinExistence type="predicted"/>
<name>A0A838CPY9_9BACI</name>
<keyword evidence="1" id="KW-0472">Membrane</keyword>
<dbReference type="EMBL" id="JACEFG010000001">
    <property type="protein sequence ID" value="MBA2174127.1"/>
    <property type="molecule type" value="Genomic_DNA"/>
</dbReference>
<evidence type="ECO:0000313" key="3">
    <source>
        <dbReference type="Proteomes" id="UP000571017"/>
    </source>
</evidence>
<dbReference type="Proteomes" id="UP000571017">
    <property type="component" value="Unassembled WGS sequence"/>
</dbReference>
<evidence type="ECO:0000313" key="2">
    <source>
        <dbReference type="EMBL" id="MBA2174127.1"/>
    </source>
</evidence>
<keyword evidence="1" id="KW-1133">Transmembrane helix</keyword>
<sequence length="208" mass="24625">MLFIQRVLFVIVLITIAFLPYLVIHKGENYPFGYDYEHTGEVLEIYDLDRFGNVKHTYFIEGAIPLQLSQNQTYDLDVAVLIDESRGFLEVPVRQYILYLKDWYKDISFRIGFVLIALILVFYPKKSLNQLLYLSNNLKKELKQDFPEYYEDRIKNGFKTRHAIHLVLATFIIVYAEWNQYPGDLVEEISHYVENSDEVHQEKTSDPL</sequence>
<keyword evidence="3" id="KW-1185">Reference proteome</keyword>
<dbReference type="AlphaFoldDB" id="A0A838CPY9"/>
<gene>
    <name evidence="2" type="ORF">H0266_04340</name>
</gene>
<feature type="transmembrane region" description="Helical" evidence="1">
    <location>
        <begin position="7"/>
        <end position="24"/>
    </location>
</feature>
<protein>
    <submittedName>
        <fullName evidence="2">Uncharacterized protein</fullName>
    </submittedName>
</protein>
<accession>A0A838CPY9</accession>
<keyword evidence="1" id="KW-0812">Transmembrane</keyword>
<dbReference type="RefSeq" id="WP_181471141.1">
    <property type="nucleotide sequence ID" value="NZ_JACEFG010000001.1"/>
</dbReference>
<organism evidence="2 3">
    <name type="scientific">Halobacillus locisalis</name>
    <dbReference type="NCBI Taxonomy" id="220753"/>
    <lineage>
        <taxon>Bacteria</taxon>
        <taxon>Bacillati</taxon>
        <taxon>Bacillota</taxon>
        <taxon>Bacilli</taxon>
        <taxon>Bacillales</taxon>
        <taxon>Bacillaceae</taxon>
        <taxon>Halobacillus</taxon>
    </lineage>
</organism>
<comment type="caution">
    <text evidence="2">The sequence shown here is derived from an EMBL/GenBank/DDBJ whole genome shotgun (WGS) entry which is preliminary data.</text>
</comment>
<reference evidence="2 3" key="1">
    <citation type="journal article" date="2004" name="Extremophiles">
        <title>Halobacillus locisalis sp. nov., a halophilic bacterium isolated from a marine solar saltern of the Yellow Sea in Korea.</title>
        <authorList>
            <person name="Yoon J.H."/>
            <person name="Kang K.H."/>
            <person name="Oh T.K."/>
            <person name="Park Y.H."/>
        </authorList>
    </citation>
    <scope>NUCLEOTIDE SEQUENCE [LARGE SCALE GENOMIC DNA]</scope>
    <source>
        <strain evidence="2 3">KCTC 3788</strain>
    </source>
</reference>
<evidence type="ECO:0000256" key="1">
    <source>
        <dbReference type="SAM" id="Phobius"/>
    </source>
</evidence>
<feature type="transmembrane region" description="Helical" evidence="1">
    <location>
        <begin position="107"/>
        <end position="123"/>
    </location>
</feature>